<feature type="transmembrane region" description="Helical" evidence="1">
    <location>
        <begin position="6"/>
        <end position="27"/>
    </location>
</feature>
<dbReference type="SUPFAM" id="SSF51735">
    <property type="entry name" value="NAD(P)-binding Rossmann-fold domains"/>
    <property type="match status" value="1"/>
</dbReference>
<keyword evidence="4" id="KW-1185">Reference proteome</keyword>
<proteinExistence type="predicted"/>
<dbReference type="InterPro" id="IPR016040">
    <property type="entry name" value="NAD(P)-bd_dom"/>
</dbReference>
<reference evidence="3" key="1">
    <citation type="journal article" date="2013" name="Int. J. Syst. Evol. Microbiol.">
        <title>Aestuariibaculum suncheonense gen. nov., sp. nov., a marine bacterium of the family Flavobacteriaceae isolated from a tidal flat and emended descriptions of the genera Gaetbulibacter and Tamlana.</title>
        <authorList>
            <person name="Jeong S.H."/>
            <person name="Park M.S."/>
            <person name="Jin H.M."/>
            <person name="Lee K."/>
            <person name="Park W."/>
            <person name="Jeon C.O."/>
        </authorList>
    </citation>
    <scope>NUCLEOTIDE SEQUENCE</scope>
    <source>
        <strain evidence="3">SC17</strain>
    </source>
</reference>
<evidence type="ECO:0000313" key="3">
    <source>
        <dbReference type="EMBL" id="MBD0836823.1"/>
    </source>
</evidence>
<keyword evidence="1" id="KW-1133">Transmembrane helix</keyword>
<organism evidence="3 4">
    <name type="scientific">Aestuariibaculum suncheonense</name>
    <dbReference type="NCBI Taxonomy" id="1028745"/>
    <lineage>
        <taxon>Bacteria</taxon>
        <taxon>Pseudomonadati</taxon>
        <taxon>Bacteroidota</taxon>
        <taxon>Flavobacteriia</taxon>
        <taxon>Flavobacteriales</taxon>
        <taxon>Flavobacteriaceae</taxon>
    </lineage>
</organism>
<dbReference type="GO" id="GO:0051287">
    <property type="term" value="F:NAD binding"/>
    <property type="evidence" value="ECO:0007669"/>
    <property type="project" value="InterPro"/>
</dbReference>
<dbReference type="Proteomes" id="UP000602057">
    <property type="component" value="Unassembled WGS sequence"/>
</dbReference>
<keyword evidence="1" id="KW-0472">Membrane</keyword>
<reference evidence="3" key="2">
    <citation type="submission" date="2020-09" db="EMBL/GenBank/DDBJ databases">
        <authorList>
            <person name="Wu Z."/>
        </authorList>
    </citation>
    <scope>NUCLEOTIDE SEQUENCE</scope>
    <source>
        <strain evidence="3">SC17</strain>
    </source>
</reference>
<sequence length="227" mass="25558">MKNNNLKTAIILGATGLVGGLVLQLLLEDDRYEKVIVFSRRSCGVKHAKLEEYIVDLFNLEVSSGRFKADVVFCCVGTTKAKTPDQDMYTKVDYGIPVMAAQMCKRSNINTFIVVSALGAHVNSSVFYSRLKGDMERDVLAQKIENTFLLQPSLIAGNREEKRLGESLAKWVMRVINPLLIGKLKKYQSIEPETIARAMVWLDNNIYKENRIPSDKIKSIANLNDRN</sequence>
<feature type="domain" description="Semialdehyde dehydrogenase NAD-binding" evidence="2">
    <location>
        <begin position="8"/>
        <end position="107"/>
    </location>
</feature>
<evidence type="ECO:0000256" key="1">
    <source>
        <dbReference type="SAM" id="Phobius"/>
    </source>
</evidence>
<accession>A0A8J6QI67</accession>
<gene>
    <name evidence="3" type="ORF">ICJ84_15415</name>
</gene>
<dbReference type="PANTHER" id="PTHR14097">
    <property type="entry name" value="OXIDOREDUCTASE HTATIP2"/>
    <property type="match status" value="1"/>
</dbReference>
<dbReference type="GO" id="GO:0016620">
    <property type="term" value="F:oxidoreductase activity, acting on the aldehyde or oxo group of donors, NAD or NADP as acceptor"/>
    <property type="evidence" value="ECO:0007669"/>
    <property type="project" value="InterPro"/>
</dbReference>
<dbReference type="SMART" id="SM00859">
    <property type="entry name" value="Semialdhyde_dh"/>
    <property type="match status" value="1"/>
</dbReference>
<dbReference type="Pfam" id="PF13460">
    <property type="entry name" value="NAD_binding_10"/>
    <property type="match status" value="1"/>
</dbReference>
<name>A0A8J6QI67_9FLAO</name>
<protein>
    <submittedName>
        <fullName evidence="3">NAD(P)H-binding protein</fullName>
    </submittedName>
</protein>
<dbReference type="InterPro" id="IPR036291">
    <property type="entry name" value="NAD(P)-bd_dom_sf"/>
</dbReference>
<dbReference type="PANTHER" id="PTHR14097:SF7">
    <property type="entry name" value="OXIDOREDUCTASE HTATIP2"/>
    <property type="match status" value="1"/>
</dbReference>
<evidence type="ECO:0000259" key="2">
    <source>
        <dbReference type="SMART" id="SM00859"/>
    </source>
</evidence>
<dbReference type="EMBL" id="JACVXC010000007">
    <property type="protein sequence ID" value="MBD0836823.1"/>
    <property type="molecule type" value="Genomic_DNA"/>
</dbReference>
<keyword evidence="1" id="KW-0812">Transmembrane</keyword>
<evidence type="ECO:0000313" key="4">
    <source>
        <dbReference type="Proteomes" id="UP000602057"/>
    </source>
</evidence>
<dbReference type="AlphaFoldDB" id="A0A8J6QI67"/>
<comment type="caution">
    <text evidence="3">The sequence shown here is derived from an EMBL/GenBank/DDBJ whole genome shotgun (WGS) entry which is preliminary data.</text>
</comment>
<dbReference type="Gene3D" id="3.40.50.720">
    <property type="entry name" value="NAD(P)-binding Rossmann-like Domain"/>
    <property type="match status" value="1"/>
</dbReference>
<dbReference type="InterPro" id="IPR000534">
    <property type="entry name" value="Semialdehyde_DH_NAD-bd"/>
</dbReference>